<evidence type="ECO:0000256" key="2">
    <source>
        <dbReference type="ARBA" id="ARBA00022692"/>
    </source>
</evidence>
<keyword evidence="7" id="KW-1185">Reference proteome</keyword>
<comment type="subcellular location">
    <subcellularLocation>
        <location evidence="1">Membrane</location>
        <topology evidence="1">Multi-pass membrane protein</topology>
    </subcellularLocation>
</comment>
<keyword evidence="3 5" id="KW-1133">Transmembrane helix</keyword>
<feature type="transmembrane region" description="Helical" evidence="5">
    <location>
        <begin position="231"/>
        <end position="250"/>
    </location>
</feature>
<dbReference type="HOGENOM" id="CLU_033465_3_1_1"/>
<sequence>MPELKPYNGDYYLWQYVPSLAASIIFLCLFTFLTAAHCWRMWKIRSWFCISFCIGGLLEIIGYAARAACYTDTSNLISYCIQNVFILLGPLFFAASVYMALGRIVRGIRAEKYSPIRLRWLTRTFVSSDVISFLVQGTGAGMMSTGGNFAGVAKAIVITGLVIQVIMFGFFFVTLRICDQRIKDNVPTAISIRKTHLLPLYIICALIMVRSIFRVIEYAMGQTGYLLSHEWSMYIFDSVLMFCVMAVWIVRHPGCLQSDAQDENLDFEDA</sequence>
<keyword evidence="4 5" id="KW-0472">Membrane</keyword>
<dbReference type="STRING" id="933388.S8B2S3"/>
<feature type="transmembrane region" description="Helical" evidence="5">
    <location>
        <begin position="155"/>
        <end position="177"/>
    </location>
</feature>
<protein>
    <recommendedName>
        <fullName evidence="8">RTA1 like protein</fullName>
    </recommendedName>
</protein>
<dbReference type="Proteomes" id="UP000019376">
    <property type="component" value="Unassembled WGS sequence"/>
</dbReference>
<evidence type="ECO:0000313" key="6">
    <source>
        <dbReference type="EMBL" id="EPS28747.1"/>
    </source>
</evidence>
<keyword evidence="2 5" id="KW-0812">Transmembrane</keyword>
<reference evidence="6 7" key="1">
    <citation type="journal article" date="2013" name="PLoS ONE">
        <title>Genomic and secretomic analyses reveal unique features of the lignocellulolytic enzyme system of Penicillium decumbens.</title>
        <authorList>
            <person name="Liu G."/>
            <person name="Zhang L."/>
            <person name="Wei X."/>
            <person name="Zou G."/>
            <person name="Qin Y."/>
            <person name="Ma L."/>
            <person name="Li J."/>
            <person name="Zheng H."/>
            <person name="Wang S."/>
            <person name="Wang C."/>
            <person name="Xun L."/>
            <person name="Zhao G.-P."/>
            <person name="Zhou Z."/>
            <person name="Qu Y."/>
        </authorList>
    </citation>
    <scope>NUCLEOTIDE SEQUENCE [LARGE SCALE GENOMIC DNA]</scope>
    <source>
        <strain evidence="7">114-2 / CGMCC 5302</strain>
    </source>
</reference>
<feature type="transmembrane region" description="Helical" evidence="5">
    <location>
        <begin position="12"/>
        <end position="35"/>
    </location>
</feature>
<dbReference type="eggNOG" id="ENOG502QURG">
    <property type="taxonomic scope" value="Eukaryota"/>
</dbReference>
<accession>S8B2S3</accession>
<dbReference type="PANTHER" id="PTHR31465:SF27">
    <property type="entry name" value="DOMAIN PROTEIN, PUTATIVE (AFU_ORTHOLOGUE AFUA_3G01030)-RELATED"/>
    <property type="match status" value="1"/>
</dbReference>
<dbReference type="Pfam" id="PF04479">
    <property type="entry name" value="RTA1"/>
    <property type="match status" value="1"/>
</dbReference>
<feature type="transmembrane region" description="Helical" evidence="5">
    <location>
        <begin position="76"/>
        <end position="99"/>
    </location>
</feature>
<proteinExistence type="predicted"/>
<dbReference type="GO" id="GO:0016020">
    <property type="term" value="C:membrane"/>
    <property type="evidence" value="ECO:0007669"/>
    <property type="project" value="UniProtKB-SubCell"/>
</dbReference>
<evidence type="ECO:0008006" key="8">
    <source>
        <dbReference type="Google" id="ProtNLM"/>
    </source>
</evidence>
<evidence type="ECO:0000313" key="7">
    <source>
        <dbReference type="Proteomes" id="UP000019376"/>
    </source>
</evidence>
<feature type="transmembrane region" description="Helical" evidence="5">
    <location>
        <begin position="198"/>
        <end position="216"/>
    </location>
</feature>
<evidence type="ECO:0000256" key="1">
    <source>
        <dbReference type="ARBA" id="ARBA00004141"/>
    </source>
</evidence>
<evidence type="ECO:0000256" key="5">
    <source>
        <dbReference type="SAM" id="Phobius"/>
    </source>
</evidence>
<dbReference type="PhylomeDB" id="S8B2S3"/>
<organism evidence="6 7">
    <name type="scientific">Penicillium oxalicum (strain 114-2 / CGMCC 5302)</name>
    <name type="common">Penicillium decumbens</name>
    <dbReference type="NCBI Taxonomy" id="933388"/>
    <lineage>
        <taxon>Eukaryota</taxon>
        <taxon>Fungi</taxon>
        <taxon>Dikarya</taxon>
        <taxon>Ascomycota</taxon>
        <taxon>Pezizomycotina</taxon>
        <taxon>Eurotiomycetes</taxon>
        <taxon>Eurotiomycetidae</taxon>
        <taxon>Eurotiales</taxon>
        <taxon>Aspergillaceae</taxon>
        <taxon>Penicillium</taxon>
    </lineage>
</organism>
<evidence type="ECO:0000256" key="3">
    <source>
        <dbReference type="ARBA" id="ARBA00022989"/>
    </source>
</evidence>
<dbReference type="PANTHER" id="PTHR31465">
    <property type="entry name" value="PROTEIN RTA1-RELATED"/>
    <property type="match status" value="1"/>
</dbReference>
<dbReference type="EMBL" id="KB644411">
    <property type="protein sequence ID" value="EPS28747.1"/>
    <property type="molecule type" value="Genomic_DNA"/>
</dbReference>
<dbReference type="AlphaFoldDB" id="S8B2S3"/>
<gene>
    <name evidence="6" type="ORF">PDE_03693</name>
</gene>
<feature type="transmembrane region" description="Helical" evidence="5">
    <location>
        <begin position="47"/>
        <end position="64"/>
    </location>
</feature>
<evidence type="ECO:0000256" key="4">
    <source>
        <dbReference type="ARBA" id="ARBA00023136"/>
    </source>
</evidence>
<feature type="transmembrane region" description="Helical" evidence="5">
    <location>
        <begin position="120"/>
        <end position="143"/>
    </location>
</feature>
<name>S8B2S3_PENO1</name>
<dbReference type="OrthoDB" id="3358017at2759"/>
<dbReference type="InterPro" id="IPR007568">
    <property type="entry name" value="RTA1"/>
</dbReference>